<gene>
    <name evidence="2" type="ORF">MNBD_UNCLBAC01-1974</name>
</gene>
<keyword evidence="1" id="KW-0472">Membrane</keyword>
<accession>A0A3B1DPD3</accession>
<feature type="transmembrane region" description="Helical" evidence="1">
    <location>
        <begin position="90"/>
        <end position="109"/>
    </location>
</feature>
<dbReference type="EMBL" id="UOGJ01000111">
    <property type="protein sequence ID" value="VAX36850.1"/>
    <property type="molecule type" value="Genomic_DNA"/>
</dbReference>
<evidence type="ECO:0000313" key="2">
    <source>
        <dbReference type="EMBL" id="VAX36850.1"/>
    </source>
</evidence>
<dbReference type="AlphaFoldDB" id="A0A3B1DPD3"/>
<name>A0A3B1DPD3_9ZZZZ</name>
<evidence type="ECO:0000256" key="1">
    <source>
        <dbReference type="SAM" id="Phobius"/>
    </source>
</evidence>
<feature type="transmembrane region" description="Helical" evidence="1">
    <location>
        <begin position="121"/>
        <end position="142"/>
    </location>
</feature>
<reference evidence="2" key="1">
    <citation type="submission" date="2018-06" db="EMBL/GenBank/DDBJ databases">
        <authorList>
            <person name="Zhirakovskaya E."/>
        </authorList>
    </citation>
    <scope>NUCLEOTIDE SEQUENCE</scope>
</reference>
<keyword evidence="1" id="KW-1133">Transmembrane helix</keyword>
<organism evidence="2">
    <name type="scientific">hydrothermal vent metagenome</name>
    <dbReference type="NCBI Taxonomy" id="652676"/>
    <lineage>
        <taxon>unclassified sequences</taxon>
        <taxon>metagenomes</taxon>
        <taxon>ecological metagenomes</taxon>
    </lineage>
</organism>
<protein>
    <submittedName>
        <fullName evidence="2">Uncharacterized protein</fullName>
    </submittedName>
</protein>
<proteinExistence type="predicted"/>
<sequence>MNCLKCNSNITAENSNSKNWCVVKITNLKKRGFEVTGFPHAGFVTVRGWKLEKVQPFTTDLCNTCVSQYIKQQNTSQSKKIEIINKTQKWLNIVGPLLGCVLLLSMYLISHPKSDETLSSTNVFILIFSSISIISPLLFSMIKPQNNMDHHIDEEILIKKIHRKFINDYQLQLSKSLNTNILPLILHPEPMMPGPIININLHFIIPESTFNEYATSEQKTGWSRIDYYARFGTYSPGPYEKYLQKRNKEDFGFKHWGEFLSKPIEELKHIIGIAEVEN</sequence>
<keyword evidence="1" id="KW-0812">Transmembrane</keyword>